<dbReference type="EMBL" id="MU273534">
    <property type="protein sequence ID" value="KAI0032880.1"/>
    <property type="molecule type" value="Genomic_DNA"/>
</dbReference>
<gene>
    <name evidence="1" type="ORF">K488DRAFT_48978</name>
</gene>
<name>A0ACB8QMZ6_9AGAM</name>
<reference evidence="1" key="2">
    <citation type="journal article" date="2022" name="New Phytol.">
        <title>Evolutionary transition to the ectomycorrhizal habit in the genomes of a hyperdiverse lineage of mushroom-forming fungi.</title>
        <authorList>
            <person name="Looney B."/>
            <person name="Miyauchi S."/>
            <person name="Morin E."/>
            <person name="Drula E."/>
            <person name="Courty P.E."/>
            <person name="Kohler A."/>
            <person name="Kuo A."/>
            <person name="LaButti K."/>
            <person name="Pangilinan J."/>
            <person name="Lipzen A."/>
            <person name="Riley R."/>
            <person name="Andreopoulos W."/>
            <person name="He G."/>
            <person name="Johnson J."/>
            <person name="Nolan M."/>
            <person name="Tritt A."/>
            <person name="Barry K.W."/>
            <person name="Grigoriev I.V."/>
            <person name="Nagy L.G."/>
            <person name="Hibbett D."/>
            <person name="Henrissat B."/>
            <person name="Matheny P.B."/>
            <person name="Labbe J."/>
            <person name="Martin F.M."/>
        </authorList>
    </citation>
    <scope>NUCLEOTIDE SEQUENCE</scope>
    <source>
        <strain evidence="1">EC-137</strain>
    </source>
</reference>
<accession>A0ACB8QMZ6</accession>
<sequence length="236" mass="25344">MTSETQAPQVLTISPRLEHTATVIFIHGLGDSGYGWLPVAEMYAADPDFDSVKWVLPHASRRPVTANNGYTMPAWFDILESGNEARQDVDGILASTRAIDSLVQAEARTTRRVVLGGFSQGAALAIIAGLSTKTRLAGVAALSGRVMVRDRLKSMVSLHAKELPVFVGHGTDDPLVRPEHVLDGVEFLKNEIGLSEAAGAGTPGISLHTYDGLAHVVSERELEDLRNWLKVVVSAV</sequence>
<keyword evidence="2" id="KW-1185">Reference proteome</keyword>
<evidence type="ECO:0000313" key="2">
    <source>
        <dbReference type="Proteomes" id="UP000814128"/>
    </source>
</evidence>
<evidence type="ECO:0000313" key="1">
    <source>
        <dbReference type="EMBL" id="KAI0032880.1"/>
    </source>
</evidence>
<comment type="caution">
    <text evidence="1">The sequence shown here is derived from an EMBL/GenBank/DDBJ whole genome shotgun (WGS) entry which is preliminary data.</text>
</comment>
<organism evidence="1 2">
    <name type="scientific">Vararia minispora EC-137</name>
    <dbReference type="NCBI Taxonomy" id="1314806"/>
    <lineage>
        <taxon>Eukaryota</taxon>
        <taxon>Fungi</taxon>
        <taxon>Dikarya</taxon>
        <taxon>Basidiomycota</taxon>
        <taxon>Agaricomycotina</taxon>
        <taxon>Agaricomycetes</taxon>
        <taxon>Russulales</taxon>
        <taxon>Lachnocladiaceae</taxon>
        <taxon>Vararia</taxon>
    </lineage>
</organism>
<proteinExistence type="predicted"/>
<dbReference type="Proteomes" id="UP000814128">
    <property type="component" value="Unassembled WGS sequence"/>
</dbReference>
<reference evidence="1" key="1">
    <citation type="submission" date="2021-02" db="EMBL/GenBank/DDBJ databases">
        <authorList>
            <consortium name="DOE Joint Genome Institute"/>
            <person name="Ahrendt S."/>
            <person name="Looney B.P."/>
            <person name="Miyauchi S."/>
            <person name="Morin E."/>
            <person name="Drula E."/>
            <person name="Courty P.E."/>
            <person name="Chicoki N."/>
            <person name="Fauchery L."/>
            <person name="Kohler A."/>
            <person name="Kuo A."/>
            <person name="Labutti K."/>
            <person name="Pangilinan J."/>
            <person name="Lipzen A."/>
            <person name="Riley R."/>
            <person name="Andreopoulos W."/>
            <person name="He G."/>
            <person name="Johnson J."/>
            <person name="Barry K.W."/>
            <person name="Grigoriev I.V."/>
            <person name="Nagy L."/>
            <person name="Hibbett D."/>
            <person name="Henrissat B."/>
            <person name="Matheny P.B."/>
            <person name="Labbe J."/>
            <person name="Martin F."/>
        </authorList>
    </citation>
    <scope>NUCLEOTIDE SEQUENCE</scope>
    <source>
        <strain evidence="1">EC-137</strain>
    </source>
</reference>
<protein>
    <submittedName>
        <fullName evidence="1">Lysophospholipase I</fullName>
    </submittedName>
</protein>